<evidence type="ECO:0000256" key="2">
    <source>
        <dbReference type="ARBA" id="ARBA00008420"/>
    </source>
</evidence>
<dbReference type="GO" id="GO:0046316">
    <property type="term" value="F:gluconokinase activity"/>
    <property type="evidence" value="ECO:0007669"/>
    <property type="project" value="UniProtKB-EC"/>
</dbReference>
<accession>A0A928ZZ45</accession>
<protein>
    <recommendedName>
        <fullName evidence="3 9">Gluconokinase</fullName>
        <ecNumber evidence="3 9">2.7.1.12</ecNumber>
    </recommendedName>
</protein>
<sequence>MNDCPLVWVIMGVAGAGKTVVGRLLSERLESDFLEGDRRHSLSNIIKMQSRIALEDKDRHQWLLEIEDDMQQAIDKNRETVLTCSALKASYRKQLASFERVQLVWLNVPQADLERRLLRRANHYMKPEMLASQLAAFEPISPEENVITIDGRLLPAKIVDELLNQATWLFPDLEKPWWQRTGRN</sequence>
<name>A0A928ZZ45_LEPEC</name>
<evidence type="ECO:0000256" key="7">
    <source>
        <dbReference type="ARBA" id="ARBA00022840"/>
    </source>
</evidence>
<evidence type="ECO:0000256" key="9">
    <source>
        <dbReference type="RuleBase" id="RU363066"/>
    </source>
</evidence>
<dbReference type="GO" id="GO:0005737">
    <property type="term" value="C:cytoplasm"/>
    <property type="evidence" value="ECO:0007669"/>
    <property type="project" value="TreeGrafter"/>
</dbReference>
<dbReference type="InterPro" id="IPR006001">
    <property type="entry name" value="Therm_gnt_kin"/>
</dbReference>
<comment type="similarity">
    <text evidence="2 9">Belongs to the gluconokinase GntK/GntV family.</text>
</comment>
<proteinExistence type="inferred from homology"/>
<dbReference type="SUPFAM" id="SSF52540">
    <property type="entry name" value="P-loop containing nucleoside triphosphate hydrolases"/>
    <property type="match status" value="1"/>
</dbReference>
<keyword evidence="6 9" id="KW-0418">Kinase</keyword>
<evidence type="ECO:0000313" key="10">
    <source>
        <dbReference type="EMBL" id="MBE9070172.1"/>
    </source>
</evidence>
<evidence type="ECO:0000313" key="11">
    <source>
        <dbReference type="Proteomes" id="UP000615026"/>
    </source>
</evidence>
<gene>
    <name evidence="10" type="ORF">IQ260_26375</name>
</gene>
<dbReference type="NCBIfam" id="TIGR01313">
    <property type="entry name" value="therm_gnt_kin"/>
    <property type="match status" value="1"/>
</dbReference>
<keyword evidence="11" id="KW-1185">Reference proteome</keyword>
<comment type="pathway">
    <text evidence="1">Carbohydrate acid metabolism.</text>
</comment>
<dbReference type="GO" id="GO:0005524">
    <property type="term" value="F:ATP binding"/>
    <property type="evidence" value="ECO:0007669"/>
    <property type="project" value="UniProtKB-KW"/>
</dbReference>
<evidence type="ECO:0000256" key="1">
    <source>
        <dbReference type="ARBA" id="ARBA00004761"/>
    </source>
</evidence>
<dbReference type="EMBL" id="JADEXP010000384">
    <property type="protein sequence ID" value="MBE9070172.1"/>
    <property type="molecule type" value="Genomic_DNA"/>
</dbReference>
<comment type="caution">
    <text evidence="10">The sequence shown here is derived from an EMBL/GenBank/DDBJ whole genome shotgun (WGS) entry which is preliminary data.</text>
</comment>
<keyword evidence="5 9" id="KW-0547">Nucleotide-binding</keyword>
<dbReference type="PANTHER" id="PTHR43442">
    <property type="entry name" value="GLUCONOKINASE-RELATED"/>
    <property type="match status" value="1"/>
</dbReference>
<evidence type="ECO:0000256" key="5">
    <source>
        <dbReference type="ARBA" id="ARBA00022741"/>
    </source>
</evidence>
<dbReference type="EC" id="2.7.1.12" evidence="3 9"/>
<evidence type="ECO:0000256" key="3">
    <source>
        <dbReference type="ARBA" id="ARBA00012054"/>
    </source>
</evidence>
<dbReference type="Proteomes" id="UP000615026">
    <property type="component" value="Unassembled WGS sequence"/>
</dbReference>
<dbReference type="Pfam" id="PF13671">
    <property type="entry name" value="AAA_33"/>
    <property type="match status" value="1"/>
</dbReference>
<dbReference type="InterPro" id="IPR027417">
    <property type="entry name" value="P-loop_NTPase"/>
</dbReference>
<dbReference type="Gene3D" id="3.40.50.300">
    <property type="entry name" value="P-loop containing nucleotide triphosphate hydrolases"/>
    <property type="match status" value="1"/>
</dbReference>
<dbReference type="PANTHER" id="PTHR43442:SF3">
    <property type="entry name" value="GLUCONOKINASE-RELATED"/>
    <property type="match status" value="1"/>
</dbReference>
<evidence type="ECO:0000256" key="4">
    <source>
        <dbReference type="ARBA" id="ARBA00022679"/>
    </source>
</evidence>
<evidence type="ECO:0000256" key="8">
    <source>
        <dbReference type="ARBA" id="ARBA00048090"/>
    </source>
</evidence>
<dbReference type="GO" id="GO:0005975">
    <property type="term" value="P:carbohydrate metabolic process"/>
    <property type="evidence" value="ECO:0007669"/>
    <property type="project" value="InterPro"/>
</dbReference>
<dbReference type="CDD" id="cd02021">
    <property type="entry name" value="GntK"/>
    <property type="match status" value="1"/>
</dbReference>
<organism evidence="10 11">
    <name type="scientific">Leptolyngbya cf. ectocarpi LEGE 11479</name>
    <dbReference type="NCBI Taxonomy" id="1828722"/>
    <lineage>
        <taxon>Bacteria</taxon>
        <taxon>Bacillati</taxon>
        <taxon>Cyanobacteriota</taxon>
        <taxon>Cyanophyceae</taxon>
        <taxon>Leptolyngbyales</taxon>
        <taxon>Leptolyngbyaceae</taxon>
        <taxon>Leptolyngbya group</taxon>
        <taxon>Leptolyngbya</taxon>
    </lineage>
</organism>
<reference evidence="10" key="1">
    <citation type="submission" date="2020-10" db="EMBL/GenBank/DDBJ databases">
        <authorList>
            <person name="Castelo-Branco R."/>
            <person name="Eusebio N."/>
            <person name="Adriana R."/>
            <person name="Vieira A."/>
            <person name="Brugerolle De Fraissinette N."/>
            <person name="Rezende De Castro R."/>
            <person name="Schneider M.P."/>
            <person name="Vasconcelos V."/>
            <person name="Leao P.N."/>
        </authorList>
    </citation>
    <scope>NUCLEOTIDE SEQUENCE</scope>
    <source>
        <strain evidence="10">LEGE 11479</strain>
    </source>
</reference>
<keyword evidence="7 9" id="KW-0067">ATP-binding</keyword>
<evidence type="ECO:0000256" key="6">
    <source>
        <dbReference type="ARBA" id="ARBA00022777"/>
    </source>
</evidence>
<dbReference type="RefSeq" id="WP_193996055.1">
    <property type="nucleotide sequence ID" value="NZ_JADEXP010000384.1"/>
</dbReference>
<keyword evidence="4 9" id="KW-0808">Transferase</keyword>
<dbReference type="AlphaFoldDB" id="A0A928ZZ45"/>
<comment type="catalytic activity">
    <reaction evidence="8 9">
        <text>D-gluconate + ATP = 6-phospho-D-gluconate + ADP + H(+)</text>
        <dbReference type="Rhea" id="RHEA:19433"/>
        <dbReference type="ChEBI" id="CHEBI:15378"/>
        <dbReference type="ChEBI" id="CHEBI:18391"/>
        <dbReference type="ChEBI" id="CHEBI:30616"/>
        <dbReference type="ChEBI" id="CHEBI:58759"/>
        <dbReference type="ChEBI" id="CHEBI:456216"/>
        <dbReference type="EC" id="2.7.1.12"/>
    </reaction>
</comment>